<evidence type="ECO:0000256" key="1">
    <source>
        <dbReference type="ARBA" id="ARBA00022676"/>
    </source>
</evidence>
<dbReference type="CDD" id="cd03809">
    <property type="entry name" value="GT4_MtfB-like"/>
    <property type="match status" value="1"/>
</dbReference>
<evidence type="ECO:0000259" key="3">
    <source>
        <dbReference type="Pfam" id="PF13439"/>
    </source>
</evidence>
<sequence length="361" mass="39390">MSPRVALTVEQLWQPAPGGSGTYIRELVAELRGLTPLVGVAARGHRTVPEQDLGIPVLTSALPRPALYESWNRLRRPHVPGRPDLVHATTWAVPPSRGPLVVTVHDLAFLRTPEHFTPRGNRYFRRAMDLTRREADLVIVPSRTTAEDCVAEGFDPGRIRVIPHGVRVPEIAPERAAAIRDRLGLDRPYVFWCGTVEPRKNLPVLLAAFERVAADSDLDLVLAGPAGWGESGAELDRWLAGPLRDRVHRPGRLELDELHVAYAAARVFAFPSLWEGFGMPVLEAMAHGTPVVTSAGTSMAEFTEGAGLLVDPRDPEALAAALLRAAGPEHDRWSALATERAAGSSWAVTAEQHLAAYRELL</sequence>
<keyword evidence="5" id="KW-1185">Reference proteome</keyword>
<evidence type="ECO:0000256" key="2">
    <source>
        <dbReference type="ARBA" id="ARBA00022679"/>
    </source>
</evidence>
<evidence type="ECO:0000313" key="5">
    <source>
        <dbReference type="Proteomes" id="UP000581206"/>
    </source>
</evidence>
<keyword evidence="1" id="KW-0328">Glycosyltransferase</keyword>
<dbReference type="Proteomes" id="UP000581206">
    <property type="component" value="Unassembled WGS sequence"/>
</dbReference>
<dbReference type="PANTHER" id="PTHR46401:SF2">
    <property type="entry name" value="GLYCOSYLTRANSFERASE WBBK-RELATED"/>
    <property type="match status" value="1"/>
</dbReference>
<proteinExistence type="predicted"/>
<dbReference type="GO" id="GO:0009103">
    <property type="term" value="P:lipopolysaccharide biosynthetic process"/>
    <property type="evidence" value="ECO:0007669"/>
    <property type="project" value="TreeGrafter"/>
</dbReference>
<dbReference type="RefSeq" id="WP_168629640.1">
    <property type="nucleotide sequence ID" value="NZ_BONL01000013.1"/>
</dbReference>
<organism evidence="4 5">
    <name type="scientific">Cellulomonas denverensis</name>
    <dbReference type="NCBI Taxonomy" id="264297"/>
    <lineage>
        <taxon>Bacteria</taxon>
        <taxon>Bacillati</taxon>
        <taxon>Actinomycetota</taxon>
        <taxon>Actinomycetes</taxon>
        <taxon>Micrococcales</taxon>
        <taxon>Cellulomonadaceae</taxon>
        <taxon>Cellulomonas</taxon>
    </lineage>
</organism>
<dbReference type="Pfam" id="PF13439">
    <property type="entry name" value="Glyco_transf_4"/>
    <property type="match status" value="1"/>
</dbReference>
<dbReference type="InterPro" id="IPR028098">
    <property type="entry name" value="Glyco_trans_4-like_N"/>
</dbReference>
<dbReference type="SUPFAM" id="SSF53756">
    <property type="entry name" value="UDP-Glycosyltransferase/glycogen phosphorylase"/>
    <property type="match status" value="1"/>
</dbReference>
<reference evidence="4 5" key="1">
    <citation type="submission" date="2020-04" db="EMBL/GenBank/DDBJ databases">
        <title>MicrobeNet Type strains.</title>
        <authorList>
            <person name="Nicholson A.C."/>
        </authorList>
    </citation>
    <scope>NUCLEOTIDE SEQUENCE [LARGE SCALE GENOMIC DNA]</scope>
    <source>
        <strain evidence="4 5">ATCC BAA-788</strain>
    </source>
</reference>
<dbReference type="Gene3D" id="3.40.50.2000">
    <property type="entry name" value="Glycogen Phosphorylase B"/>
    <property type="match status" value="2"/>
</dbReference>
<keyword evidence="2 4" id="KW-0808">Transferase</keyword>
<evidence type="ECO:0000313" key="4">
    <source>
        <dbReference type="EMBL" id="NKY22514.1"/>
    </source>
</evidence>
<feature type="domain" description="Glycosyltransferase subfamily 4-like N-terminal" evidence="3">
    <location>
        <begin position="17"/>
        <end position="166"/>
    </location>
</feature>
<dbReference type="PANTHER" id="PTHR46401">
    <property type="entry name" value="GLYCOSYLTRANSFERASE WBBK-RELATED"/>
    <property type="match status" value="1"/>
</dbReference>
<gene>
    <name evidence="4" type="ORF">HGA03_07510</name>
</gene>
<name>A0A7X6KUJ6_9CELL</name>
<protein>
    <submittedName>
        <fullName evidence="4">Glycosyltransferase family 4 protein</fullName>
    </submittedName>
</protein>
<dbReference type="GO" id="GO:0016757">
    <property type="term" value="F:glycosyltransferase activity"/>
    <property type="evidence" value="ECO:0007669"/>
    <property type="project" value="UniProtKB-KW"/>
</dbReference>
<dbReference type="AlphaFoldDB" id="A0A7X6KUJ6"/>
<dbReference type="EMBL" id="JAAXOX010000003">
    <property type="protein sequence ID" value="NKY22514.1"/>
    <property type="molecule type" value="Genomic_DNA"/>
</dbReference>
<dbReference type="Pfam" id="PF13692">
    <property type="entry name" value="Glyco_trans_1_4"/>
    <property type="match status" value="1"/>
</dbReference>
<accession>A0A7X6KUJ6</accession>
<comment type="caution">
    <text evidence="4">The sequence shown here is derived from an EMBL/GenBank/DDBJ whole genome shotgun (WGS) entry which is preliminary data.</text>
</comment>